<keyword evidence="9" id="KW-1185">Reference proteome</keyword>
<dbReference type="PANTHER" id="PTHR12358:SF6">
    <property type="entry name" value="CERAMIDE KINASE"/>
    <property type="match status" value="1"/>
</dbReference>
<comment type="subcellular location">
    <subcellularLocation>
        <location evidence="2">Membrane</location>
        <topology evidence="2">Multi-pass membrane protein</topology>
    </subcellularLocation>
</comment>
<feature type="transmembrane region" description="Helical" evidence="6">
    <location>
        <begin position="847"/>
        <end position="866"/>
    </location>
</feature>
<dbReference type="Pfam" id="PF19280">
    <property type="entry name" value="CERK_C"/>
    <property type="match status" value="1"/>
</dbReference>
<name>A0AAD5GQY0_AMBAR</name>
<dbReference type="InterPro" id="IPR050187">
    <property type="entry name" value="Lipid_Phosphate_FormReg"/>
</dbReference>
<dbReference type="Gene3D" id="2.60.200.40">
    <property type="match status" value="1"/>
</dbReference>
<dbReference type="InterPro" id="IPR007599">
    <property type="entry name" value="DER1"/>
</dbReference>
<dbReference type="InterPro" id="IPR017438">
    <property type="entry name" value="ATP-NAD_kinase_N"/>
</dbReference>
<keyword evidence="5 6" id="KW-0472">Membrane</keyword>
<dbReference type="InterPro" id="IPR057465">
    <property type="entry name" value="CERK_PH"/>
</dbReference>
<dbReference type="AlphaFoldDB" id="A0AAD5GQY0"/>
<dbReference type="Proteomes" id="UP001206925">
    <property type="component" value="Unassembled WGS sequence"/>
</dbReference>
<dbReference type="PANTHER" id="PTHR12358">
    <property type="entry name" value="SPHINGOSINE KINASE"/>
    <property type="match status" value="1"/>
</dbReference>
<feature type="domain" description="DAGKc" evidence="7">
    <location>
        <begin position="218"/>
        <end position="421"/>
    </location>
</feature>
<accession>A0AAD5GQY0</accession>
<evidence type="ECO:0000256" key="3">
    <source>
        <dbReference type="ARBA" id="ARBA00022692"/>
    </source>
</evidence>
<dbReference type="Pfam" id="PF00781">
    <property type="entry name" value="DAGK_cat"/>
    <property type="match status" value="1"/>
</dbReference>
<feature type="transmembrane region" description="Helical" evidence="6">
    <location>
        <begin position="771"/>
        <end position="804"/>
    </location>
</feature>
<organism evidence="8 9">
    <name type="scientific">Ambrosia artemisiifolia</name>
    <name type="common">Common ragweed</name>
    <dbReference type="NCBI Taxonomy" id="4212"/>
    <lineage>
        <taxon>Eukaryota</taxon>
        <taxon>Viridiplantae</taxon>
        <taxon>Streptophyta</taxon>
        <taxon>Embryophyta</taxon>
        <taxon>Tracheophyta</taxon>
        <taxon>Spermatophyta</taxon>
        <taxon>Magnoliopsida</taxon>
        <taxon>eudicotyledons</taxon>
        <taxon>Gunneridae</taxon>
        <taxon>Pentapetalae</taxon>
        <taxon>asterids</taxon>
        <taxon>campanulids</taxon>
        <taxon>Asterales</taxon>
        <taxon>Asteraceae</taxon>
        <taxon>Asteroideae</taxon>
        <taxon>Heliantheae alliance</taxon>
        <taxon>Heliantheae</taxon>
        <taxon>Ambrosia</taxon>
    </lineage>
</organism>
<dbReference type="PROSITE" id="PS50146">
    <property type="entry name" value="DAGK"/>
    <property type="match status" value="1"/>
</dbReference>
<dbReference type="Pfam" id="PF04511">
    <property type="entry name" value="DER1"/>
    <property type="match status" value="1"/>
</dbReference>
<dbReference type="SUPFAM" id="SSF111331">
    <property type="entry name" value="NAD kinase/diacylglycerol kinase-like"/>
    <property type="match status" value="1"/>
</dbReference>
<gene>
    <name evidence="8" type="ORF">M8C21_023671</name>
</gene>
<dbReference type="InterPro" id="IPR045363">
    <property type="entry name" value="CERK_C"/>
</dbReference>
<evidence type="ECO:0000256" key="1">
    <source>
        <dbReference type="ARBA" id="ARBA00003292"/>
    </source>
</evidence>
<dbReference type="GO" id="GO:0016020">
    <property type="term" value="C:membrane"/>
    <property type="evidence" value="ECO:0007669"/>
    <property type="project" value="UniProtKB-SubCell"/>
</dbReference>
<dbReference type="InterPro" id="IPR035952">
    <property type="entry name" value="Rhomboid-like_sf"/>
</dbReference>
<comment type="function">
    <text evidence="1">May be involved in the degradation process of specific misfolded endoplasmic reticulum (ER) luminal proteins.</text>
</comment>
<dbReference type="InterPro" id="IPR001206">
    <property type="entry name" value="Diacylglycerol_kinase_cat_dom"/>
</dbReference>
<dbReference type="GO" id="GO:0001729">
    <property type="term" value="F:ceramide kinase activity"/>
    <property type="evidence" value="ECO:0007669"/>
    <property type="project" value="TreeGrafter"/>
</dbReference>
<protein>
    <recommendedName>
        <fullName evidence="7">DAGKc domain-containing protein</fullName>
    </recommendedName>
</protein>
<sequence length="937" mass="104402">MGFPALLKWMFSSDSGLYLATKIAVLSSKVLMSGGGSVADADDAAGAEVARYNTPEVSLQRKRNEDSIMRDDGDDDEEQPPILTCSFFLDHVGEVFLTLKPDGLSWKLMDSLCNDHEDRSTCLGIPILSKHDTSINISDVYAVEFIDWGLVHETFLTNPGFLLGHASEMYRFTVHGVTRSKSQSSLWAPVVFTFGHVDKQMCQMWVNKINSLLSLETDRPKNLLVYINPGSGKGNGCRTWESVAPIFSQAKVKTKVIVTERAGHAFDAMASITNLDLNLYDGIIAVGGDGFFNEILNGVLLTRHRAPYPPSPPDDDPTVETESDVLLHDPTVTIVDSTVSNDDESPLLKTSKLDEAQAISLNQGSEMSFPNERFRFGLIPSGSTDAIVICTTGVRDPMTSALQIILGKRVCLDIVQVVRWAKSHTSKIEPHVRYAASFAGYGFYGDVITESEKYRWMGPKRYDYAGTKVFLRHRSYEAKVAYMKAESEKTNVGANARRIKAFWGLSKESERITCRAKCDICNTTSVAPQIEKPDPKQKSNWVSVKGRFLSIGAAVISCRNEKAPDGLVADAHLSDGFLHLVLIKDCPRAFYLWHLTQLARKGGTPLNFDFVEHHKTTTFTFTSSGEESVWNVDGEILKAQKLSAQVFRGLISLFASGPETHFIEFIQDQLLPSTMSTPAQYYNSLPPVAKTYATICFVTSLGCYLQLYSPNILALYYVDVLKHFQIWRLITNFIFIGSFSFTFAFRLFIILKYGVQLERGPFDKRTADYVWMFFFGAFSLLPIAAIPFLWSHFMGASLVFMIVYVWSRELPNTRINIQGLVELKGFYLPWAMLAIDLVIGNPLMPSLLGIAVGHLYYFLTVLYPLAGGNDICKTPFWVHKLVRRWGQGYQINSPVKQEASTGGAFQGRSYRVGGTSTARDPSNLGVFSGRGRRLAGR</sequence>
<feature type="transmembrane region" description="Helical" evidence="6">
    <location>
        <begin position="729"/>
        <end position="751"/>
    </location>
</feature>
<evidence type="ECO:0000313" key="9">
    <source>
        <dbReference type="Proteomes" id="UP001206925"/>
    </source>
</evidence>
<evidence type="ECO:0000313" key="8">
    <source>
        <dbReference type="EMBL" id="KAI7749336.1"/>
    </source>
</evidence>
<evidence type="ECO:0000256" key="5">
    <source>
        <dbReference type="ARBA" id="ARBA00023136"/>
    </source>
</evidence>
<dbReference type="SUPFAM" id="SSF144091">
    <property type="entry name" value="Rhomboid-like"/>
    <property type="match status" value="1"/>
</dbReference>
<reference evidence="8" key="1">
    <citation type="submission" date="2022-06" db="EMBL/GenBank/DDBJ databases">
        <title>Uncovering the hologenomic basis of an extraordinary plant invasion.</title>
        <authorList>
            <person name="Bieker V.C."/>
            <person name="Martin M.D."/>
            <person name="Gilbert T."/>
            <person name="Hodgins K."/>
            <person name="Battlay P."/>
            <person name="Petersen B."/>
            <person name="Wilson J."/>
        </authorList>
    </citation>
    <scope>NUCLEOTIDE SEQUENCE</scope>
    <source>
        <strain evidence="8">AA19_3_7</strain>
        <tissue evidence="8">Leaf</tissue>
    </source>
</reference>
<dbReference type="Pfam" id="PF25382">
    <property type="entry name" value="PH_CERK"/>
    <property type="match status" value="1"/>
</dbReference>
<dbReference type="Gene3D" id="3.40.50.10330">
    <property type="entry name" value="Probable inorganic polyphosphate/atp-NAD kinase, domain 1"/>
    <property type="match status" value="1"/>
</dbReference>
<dbReference type="GO" id="GO:0006672">
    <property type="term" value="P:ceramide metabolic process"/>
    <property type="evidence" value="ECO:0007669"/>
    <property type="project" value="TreeGrafter"/>
</dbReference>
<dbReference type="EMBL" id="JAMZMK010006388">
    <property type="protein sequence ID" value="KAI7749336.1"/>
    <property type="molecule type" value="Genomic_DNA"/>
</dbReference>
<proteinExistence type="predicted"/>
<comment type="caution">
    <text evidence="8">The sequence shown here is derived from an EMBL/GenBank/DDBJ whole genome shotgun (WGS) entry which is preliminary data.</text>
</comment>
<evidence type="ECO:0000259" key="7">
    <source>
        <dbReference type="PROSITE" id="PS50146"/>
    </source>
</evidence>
<keyword evidence="4 6" id="KW-1133">Transmembrane helix</keyword>
<dbReference type="InterPro" id="IPR016064">
    <property type="entry name" value="NAD/diacylglycerol_kinase_sf"/>
</dbReference>
<evidence type="ECO:0000256" key="6">
    <source>
        <dbReference type="SAM" id="Phobius"/>
    </source>
</evidence>
<keyword evidence="3 6" id="KW-0812">Transmembrane</keyword>
<evidence type="ECO:0000256" key="2">
    <source>
        <dbReference type="ARBA" id="ARBA00004141"/>
    </source>
</evidence>
<evidence type="ECO:0000256" key="4">
    <source>
        <dbReference type="ARBA" id="ARBA00022989"/>
    </source>
</evidence>